<dbReference type="Pfam" id="PF02470">
    <property type="entry name" value="MlaD"/>
    <property type="match status" value="1"/>
</dbReference>
<evidence type="ECO:0000256" key="1">
    <source>
        <dbReference type="SAM" id="Phobius"/>
    </source>
</evidence>
<evidence type="ECO:0000259" key="2">
    <source>
        <dbReference type="Pfam" id="PF02470"/>
    </source>
</evidence>
<reference evidence="4 5" key="1">
    <citation type="submission" date="2019-06" db="EMBL/GenBank/DDBJ databases">
        <title>Whole genome shotgun sequence of Pseudonocardia hydrocarbonoxydans NBRC 14498.</title>
        <authorList>
            <person name="Hosoyama A."/>
            <person name="Uohara A."/>
            <person name="Ohji S."/>
            <person name="Ichikawa N."/>
        </authorList>
    </citation>
    <scope>NUCLEOTIDE SEQUENCE [LARGE SCALE GENOMIC DNA]</scope>
    <source>
        <strain evidence="4 5">NBRC 14498</strain>
    </source>
</reference>
<dbReference type="InterPro" id="IPR052336">
    <property type="entry name" value="MlaD_Phospholipid_Transporter"/>
</dbReference>
<keyword evidence="1" id="KW-0472">Membrane</keyword>
<keyword evidence="1" id="KW-0812">Transmembrane</keyword>
<proteinExistence type="predicted"/>
<dbReference type="Pfam" id="PF11887">
    <property type="entry name" value="Mce4_CUP1"/>
    <property type="match status" value="1"/>
</dbReference>
<sequence>MPEKRGPVPVALIGIAVIIGILVAAFTVPAAVTRGEIHRAEFSEAAGLQSGDLVTVAGVEAGRVESVELAGDRVLVTFDVKDAWVGDRTTASIEVKTLLGAKYLELDPQGDAELASDAVIPLERTASPFDVVEAFNGLSSTIDGLDTDQLATSLDTLSETFSGTAPEVRGALDGLSRLSQTIASRDEEIRRLLAGTQNLSGVLADRAPEFERLLRDGNLLLAEIQRRKDAISALLDGTRALSVQLRGLVADNQEQLTPTLEALDGVAEILQRNRDNLDLALERQAVFTRLFSNAVGNGRWFDNYICGLVLPPLGPINEGGC</sequence>
<dbReference type="EMBL" id="BJNG01000018">
    <property type="protein sequence ID" value="GEC20311.1"/>
    <property type="molecule type" value="Genomic_DNA"/>
</dbReference>
<dbReference type="InterPro" id="IPR003399">
    <property type="entry name" value="Mce/MlaD"/>
</dbReference>
<dbReference type="PANTHER" id="PTHR33371:SF18">
    <property type="entry name" value="MCE-FAMILY PROTEIN MCE3C"/>
    <property type="match status" value="1"/>
</dbReference>
<feature type="transmembrane region" description="Helical" evidence="1">
    <location>
        <begin position="12"/>
        <end position="32"/>
    </location>
</feature>
<dbReference type="NCBIfam" id="TIGR00996">
    <property type="entry name" value="Mtu_fam_mce"/>
    <property type="match status" value="1"/>
</dbReference>
<keyword evidence="5" id="KW-1185">Reference proteome</keyword>
<gene>
    <name evidence="4" type="ORF">PHY01_25940</name>
</gene>
<protein>
    <submittedName>
        <fullName evidence="4">ABC transporter substrate-binding protein</fullName>
    </submittedName>
</protein>
<feature type="domain" description="Mammalian cell entry C-terminal" evidence="3">
    <location>
        <begin position="112"/>
        <end position="299"/>
    </location>
</feature>
<keyword evidence="1" id="KW-1133">Transmembrane helix</keyword>
<dbReference type="OrthoDB" id="5241191at2"/>
<dbReference type="InterPro" id="IPR024516">
    <property type="entry name" value="Mce_C"/>
</dbReference>
<dbReference type="InterPro" id="IPR005693">
    <property type="entry name" value="Mce"/>
</dbReference>
<dbReference type="AlphaFoldDB" id="A0A4Y3WPU1"/>
<comment type="caution">
    <text evidence="4">The sequence shown here is derived from an EMBL/GenBank/DDBJ whole genome shotgun (WGS) entry which is preliminary data.</text>
</comment>
<evidence type="ECO:0000259" key="3">
    <source>
        <dbReference type="Pfam" id="PF11887"/>
    </source>
</evidence>
<evidence type="ECO:0000313" key="5">
    <source>
        <dbReference type="Proteomes" id="UP000320338"/>
    </source>
</evidence>
<organism evidence="4 5">
    <name type="scientific">Pseudonocardia hydrocarbonoxydans</name>
    <dbReference type="NCBI Taxonomy" id="76726"/>
    <lineage>
        <taxon>Bacteria</taxon>
        <taxon>Bacillati</taxon>
        <taxon>Actinomycetota</taxon>
        <taxon>Actinomycetes</taxon>
        <taxon>Pseudonocardiales</taxon>
        <taxon>Pseudonocardiaceae</taxon>
        <taxon>Pseudonocardia</taxon>
    </lineage>
</organism>
<dbReference type="GO" id="GO:0005576">
    <property type="term" value="C:extracellular region"/>
    <property type="evidence" value="ECO:0007669"/>
    <property type="project" value="TreeGrafter"/>
</dbReference>
<dbReference type="Proteomes" id="UP000320338">
    <property type="component" value="Unassembled WGS sequence"/>
</dbReference>
<dbReference type="PRINTS" id="PR01782">
    <property type="entry name" value="MCEVIRFACTOR"/>
</dbReference>
<name>A0A4Y3WPU1_9PSEU</name>
<dbReference type="PANTHER" id="PTHR33371">
    <property type="entry name" value="INTERMEMBRANE PHOSPHOLIPID TRANSPORT SYSTEM BINDING PROTEIN MLAD-RELATED"/>
    <property type="match status" value="1"/>
</dbReference>
<dbReference type="RefSeq" id="WP_141278840.1">
    <property type="nucleotide sequence ID" value="NZ_BAAARZ010000015.1"/>
</dbReference>
<evidence type="ECO:0000313" key="4">
    <source>
        <dbReference type="EMBL" id="GEC20311.1"/>
    </source>
</evidence>
<feature type="domain" description="Mce/MlaD" evidence="2">
    <location>
        <begin position="39"/>
        <end position="108"/>
    </location>
</feature>
<accession>A0A4Y3WPU1</accession>